<dbReference type="InterPro" id="IPR030393">
    <property type="entry name" value="G_ENGB_dom"/>
</dbReference>
<comment type="function">
    <text evidence="10">Necessary for normal cell division and for the maintenance of normal septation.</text>
</comment>
<feature type="domain" description="EngB-type G" evidence="11">
    <location>
        <begin position="43"/>
        <end position="218"/>
    </location>
</feature>
<comment type="similarity">
    <text evidence="2 10">Belongs to the TRAFAC class TrmE-Era-EngA-EngB-Septin-like GTPase superfamily. EngB GTPase family.</text>
</comment>
<dbReference type="Proteomes" id="UP000308054">
    <property type="component" value="Unassembled WGS sequence"/>
</dbReference>
<dbReference type="Gene3D" id="3.40.50.300">
    <property type="entry name" value="P-loop containing nucleotide triphosphate hydrolases"/>
    <property type="match status" value="1"/>
</dbReference>
<dbReference type="CDD" id="cd01876">
    <property type="entry name" value="YihA_EngB"/>
    <property type="match status" value="1"/>
</dbReference>
<sequence>MSSSGQERDEEEQARLEAGRLLFARPCQFVMGAVSLDDLPEPDRPEIAFAGRSNVGKSSLVNALTGQKTLARTSGDPGRTRELNFFDLGGRLRLVDLPGYGFAKAPKEVAARWTKLTQAYLRGRVNLKRVFLLIDSRHGLKKSDEEVMSDLDKSAVVYQIVLTKLDKLKASEQDAVMARTLQQIARHPAAYPKIAATSAAKRIGIDDLRADIAELALPQ</sequence>
<keyword evidence="6" id="KW-0460">Magnesium</keyword>
<dbReference type="EMBL" id="SRXW01000001">
    <property type="protein sequence ID" value="TGY90753.1"/>
    <property type="molecule type" value="Genomic_DNA"/>
</dbReference>
<evidence type="ECO:0000256" key="1">
    <source>
        <dbReference type="ARBA" id="ARBA00001946"/>
    </source>
</evidence>
<dbReference type="GO" id="GO:0005525">
    <property type="term" value="F:GTP binding"/>
    <property type="evidence" value="ECO:0007669"/>
    <property type="project" value="UniProtKB-UniRule"/>
</dbReference>
<keyword evidence="5 10" id="KW-0547">Nucleotide-binding</keyword>
<evidence type="ECO:0000256" key="4">
    <source>
        <dbReference type="ARBA" id="ARBA00022723"/>
    </source>
</evidence>
<evidence type="ECO:0000256" key="10">
    <source>
        <dbReference type="HAMAP-Rule" id="MF_00321"/>
    </source>
</evidence>
<dbReference type="PROSITE" id="PS51706">
    <property type="entry name" value="G_ENGB"/>
    <property type="match status" value="1"/>
</dbReference>
<dbReference type="GO" id="GO:0046872">
    <property type="term" value="F:metal ion binding"/>
    <property type="evidence" value="ECO:0007669"/>
    <property type="project" value="UniProtKB-KW"/>
</dbReference>
<evidence type="ECO:0000313" key="13">
    <source>
        <dbReference type="Proteomes" id="UP000308054"/>
    </source>
</evidence>
<keyword evidence="4" id="KW-0479">Metal-binding</keyword>
<evidence type="ECO:0000256" key="9">
    <source>
        <dbReference type="ARBA" id="ARBA00023306"/>
    </source>
</evidence>
<proteinExistence type="inferred from homology"/>
<evidence type="ECO:0000259" key="11">
    <source>
        <dbReference type="PROSITE" id="PS51706"/>
    </source>
</evidence>
<comment type="caution">
    <text evidence="12">The sequence shown here is derived from an EMBL/GenBank/DDBJ whole genome shotgun (WGS) entry which is preliminary data.</text>
</comment>
<dbReference type="InterPro" id="IPR019987">
    <property type="entry name" value="GTP-bd_ribosome_bio_YsxC"/>
</dbReference>
<organism evidence="12 13">
    <name type="scientific">Marinicauda algicola</name>
    <dbReference type="NCBI Taxonomy" id="2029849"/>
    <lineage>
        <taxon>Bacteria</taxon>
        <taxon>Pseudomonadati</taxon>
        <taxon>Pseudomonadota</taxon>
        <taxon>Alphaproteobacteria</taxon>
        <taxon>Maricaulales</taxon>
        <taxon>Maricaulaceae</taxon>
        <taxon>Marinicauda</taxon>
    </lineage>
</organism>
<evidence type="ECO:0000256" key="5">
    <source>
        <dbReference type="ARBA" id="ARBA00022741"/>
    </source>
</evidence>
<evidence type="ECO:0000256" key="8">
    <source>
        <dbReference type="ARBA" id="ARBA00023210"/>
    </source>
</evidence>
<evidence type="ECO:0000313" key="12">
    <source>
        <dbReference type="EMBL" id="TGY90753.1"/>
    </source>
</evidence>
<dbReference type="GO" id="GO:0005829">
    <property type="term" value="C:cytosol"/>
    <property type="evidence" value="ECO:0007669"/>
    <property type="project" value="TreeGrafter"/>
</dbReference>
<protein>
    <recommendedName>
        <fullName evidence="10">Probable GTP-binding protein EngB</fullName>
    </recommendedName>
</protein>
<dbReference type="Pfam" id="PF01926">
    <property type="entry name" value="MMR_HSR1"/>
    <property type="match status" value="1"/>
</dbReference>
<dbReference type="HAMAP" id="MF_00321">
    <property type="entry name" value="GTPase_EngB"/>
    <property type="match status" value="1"/>
</dbReference>
<comment type="cofactor">
    <cofactor evidence="1">
        <name>Mg(2+)</name>
        <dbReference type="ChEBI" id="CHEBI:18420"/>
    </cofactor>
</comment>
<name>A0A4S2H5C9_9PROT</name>
<keyword evidence="13" id="KW-1185">Reference proteome</keyword>
<keyword evidence="8 10" id="KW-0717">Septation</keyword>
<evidence type="ECO:0000256" key="2">
    <source>
        <dbReference type="ARBA" id="ARBA00009638"/>
    </source>
</evidence>
<dbReference type="AlphaFoldDB" id="A0A4S2H5C9"/>
<accession>A0A4S2H5C9</accession>
<dbReference type="InterPro" id="IPR027417">
    <property type="entry name" value="P-loop_NTPase"/>
</dbReference>
<keyword evidence="9 10" id="KW-0131">Cell cycle</keyword>
<evidence type="ECO:0000256" key="3">
    <source>
        <dbReference type="ARBA" id="ARBA00022618"/>
    </source>
</evidence>
<dbReference type="InterPro" id="IPR006073">
    <property type="entry name" value="GTP-bd"/>
</dbReference>
<dbReference type="GO" id="GO:0000917">
    <property type="term" value="P:division septum assembly"/>
    <property type="evidence" value="ECO:0007669"/>
    <property type="project" value="UniProtKB-KW"/>
</dbReference>
<dbReference type="PANTHER" id="PTHR11649:SF13">
    <property type="entry name" value="ENGB-TYPE G DOMAIN-CONTAINING PROTEIN"/>
    <property type="match status" value="1"/>
</dbReference>
<keyword evidence="7 10" id="KW-0342">GTP-binding</keyword>
<dbReference type="OrthoDB" id="9804921at2"/>
<keyword evidence="3 10" id="KW-0132">Cell division</keyword>
<gene>
    <name evidence="10" type="primary">engB</name>
    <name evidence="12" type="ORF">E5163_02655</name>
</gene>
<dbReference type="SUPFAM" id="SSF52540">
    <property type="entry name" value="P-loop containing nucleoside triphosphate hydrolases"/>
    <property type="match status" value="1"/>
</dbReference>
<dbReference type="NCBIfam" id="TIGR03598">
    <property type="entry name" value="GTPase_YsxC"/>
    <property type="match status" value="1"/>
</dbReference>
<reference evidence="12 13" key="1">
    <citation type="journal article" date="2017" name="Int. J. Syst. Evol. Microbiol.">
        <title>Marinicauda algicola sp. nov., isolated from a marine red alga Rhodosorus marinus.</title>
        <authorList>
            <person name="Jeong S.E."/>
            <person name="Jeon S.H."/>
            <person name="Chun B.H."/>
            <person name="Kim D.W."/>
            <person name="Jeon C.O."/>
        </authorList>
    </citation>
    <scope>NUCLEOTIDE SEQUENCE [LARGE SCALE GENOMIC DNA]</scope>
    <source>
        <strain evidence="12 13">JCM 31718</strain>
    </source>
</reference>
<dbReference type="PANTHER" id="PTHR11649">
    <property type="entry name" value="MSS1/TRME-RELATED GTP-BINDING PROTEIN"/>
    <property type="match status" value="1"/>
</dbReference>
<evidence type="ECO:0000256" key="7">
    <source>
        <dbReference type="ARBA" id="ARBA00023134"/>
    </source>
</evidence>
<evidence type="ECO:0000256" key="6">
    <source>
        <dbReference type="ARBA" id="ARBA00022842"/>
    </source>
</evidence>